<dbReference type="PROSITE" id="PS00217">
    <property type="entry name" value="SUGAR_TRANSPORT_2"/>
    <property type="match status" value="1"/>
</dbReference>
<dbReference type="InterPro" id="IPR003663">
    <property type="entry name" value="Sugar/inositol_transpt"/>
</dbReference>
<keyword evidence="6 7" id="KW-0472">Membrane</keyword>
<reference evidence="9 10" key="1">
    <citation type="submission" date="2019-07" db="EMBL/GenBank/DDBJ databases">
        <title>WGS assembly of Gossypium mustelinum.</title>
        <authorList>
            <person name="Chen Z.J."/>
            <person name="Sreedasyam A."/>
            <person name="Ando A."/>
            <person name="Song Q."/>
            <person name="De L."/>
            <person name="Hulse-Kemp A."/>
            <person name="Ding M."/>
            <person name="Ye W."/>
            <person name="Kirkbride R."/>
            <person name="Jenkins J."/>
            <person name="Plott C."/>
            <person name="Lovell J."/>
            <person name="Lin Y.-M."/>
            <person name="Vaughn R."/>
            <person name="Liu B."/>
            <person name="Li W."/>
            <person name="Simpson S."/>
            <person name="Scheffler B."/>
            <person name="Saski C."/>
            <person name="Grover C."/>
            <person name="Hu G."/>
            <person name="Conover J."/>
            <person name="Carlson J."/>
            <person name="Shu S."/>
            <person name="Boston L."/>
            <person name="Williams M."/>
            <person name="Peterson D."/>
            <person name="Mcgee K."/>
            <person name="Jones D."/>
            <person name="Wendel J."/>
            <person name="Stelly D."/>
            <person name="Grimwood J."/>
            <person name="Schmutz J."/>
        </authorList>
    </citation>
    <scope>NUCLEOTIDE SEQUENCE [LARGE SCALE GENOMIC DNA]</scope>
    <source>
        <strain evidence="9">1408120.09</strain>
    </source>
</reference>
<feature type="transmembrane region" description="Helical" evidence="7">
    <location>
        <begin position="265"/>
        <end position="286"/>
    </location>
</feature>
<dbReference type="EMBL" id="CM017653">
    <property type="protein sequence ID" value="TYI83936.1"/>
    <property type="molecule type" value="Genomic_DNA"/>
</dbReference>
<evidence type="ECO:0000313" key="9">
    <source>
        <dbReference type="EMBL" id="TYI83936.1"/>
    </source>
</evidence>
<dbReference type="InterPro" id="IPR020846">
    <property type="entry name" value="MFS_dom"/>
</dbReference>
<feature type="transmembrane region" description="Helical" evidence="7">
    <location>
        <begin position="236"/>
        <end position="258"/>
    </location>
</feature>
<proteinExistence type="inferred from homology"/>
<dbReference type="PRINTS" id="PR00171">
    <property type="entry name" value="SUGRTRNSPORT"/>
</dbReference>
<dbReference type="GO" id="GO:0005366">
    <property type="term" value="F:myo-inositol:proton symporter activity"/>
    <property type="evidence" value="ECO:0007669"/>
    <property type="project" value="TreeGrafter"/>
</dbReference>
<comment type="similarity">
    <text evidence="2">Belongs to the major facilitator superfamily. Sugar transporter (TC 2.A.1.1) family.</text>
</comment>
<evidence type="ECO:0000256" key="1">
    <source>
        <dbReference type="ARBA" id="ARBA00004141"/>
    </source>
</evidence>
<dbReference type="Gene3D" id="1.20.1250.20">
    <property type="entry name" value="MFS general substrate transporter like domains"/>
    <property type="match status" value="2"/>
</dbReference>
<evidence type="ECO:0000313" key="10">
    <source>
        <dbReference type="Proteomes" id="UP000323597"/>
    </source>
</evidence>
<dbReference type="PANTHER" id="PTHR48020:SF1">
    <property type="entry name" value="INOSITOL TRANSPORTER 4-LIKE"/>
    <property type="match status" value="1"/>
</dbReference>
<comment type="subcellular location">
    <subcellularLocation>
        <location evidence="1">Membrane</location>
        <topology evidence="1">Multi-pass membrane protein</topology>
    </subcellularLocation>
</comment>
<name>A0A5D2V3K9_GOSMU</name>
<protein>
    <recommendedName>
        <fullName evidence="8">Major facilitator superfamily (MFS) profile domain-containing protein</fullName>
    </recommendedName>
</protein>
<organism evidence="9 10">
    <name type="scientific">Gossypium mustelinum</name>
    <name type="common">Cotton</name>
    <name type="synonym">Gossypium caicoense</name>
    <dbReference type="NCBI Taxonomy" id="34275"/>
    <lineage>
        <taxon>Eukaryota</taxon>
        <taxon>Viridiplantae</taxon>
        <taxon>Streptophyta</taxon>
        <taxon>Embryophyta</taxon>
        <taxon>Tracheophyta</taxon>
        <taxon>Spermatophyta</taxon>
        <taxon>Magnoliopsida</taxon>
        <taxon>eudicotyledons</taxon>
        <taxon>Gunneridae</taxon>
        <taxon>Pentapetalae</taxon>
        <taxon>rosids</taxon>
        <taxon>malvids</taxon>
        <taxon>Malvales</taxon>
        <taxon>Malvaceae</taxon>
        <taxon>Malvoideae</taxon>
        <taxon>Gossypium</taxon>
    </lineage>
</organism>
<dbReference type="InterPro" id="IPR050814">
    <property type="entry name" value="Myo-inositol_Transporter"/>
</dbReference>
<dbReference type="PROSITE" id="PS50850">
    <property type="entry name" value="MFS"/>
    <property type="match status" value="1"/>
</dbReference>
<dbReference type="PROSITE" id="PS00216">
    <property type="entry name" value="SUGAR_TRANSPORT_1"/>
    <property type="match status" value="2"/>
</dbReference>
<dbReference type="Pfam" id="PF00083">
    <property type="entry name" value="Sugar_tr"/>
    <property type="match status" value="1"/>
</dbReference>
<dbReference type="SUPFAM" id="SSF103473">
    <property type="entry name" value="MFS general substrate transporter"/>
    <property type="match status" value="1"/>
</dbReference>
<feature type="transmembrane region" description="Helical" evidence="7">
    <location>
        <begin position="96"/>
        <end position="118"/>
    </location>
</feature>
<feature type="transmembrane region" description="Helical" evidence="7">
    <location>
        <begin position="46"/>
        <end position="64"/>
    </location>
</feature>
<evidence type="ECO:0000256" key="6">
    <source>
        <dbReference type="ARBA" id="ARBA00023136"/>
    </source>
</evidence>
<keyword evidence="4 7" id="KW-0812">Transmembrane</keyword>
<dbReference type="Proteomes" id="UP000323597">
    <property type="component" value="Chromosome D05"/>
</dbReference>
<keyword evidence="3" id="KW-0813">Transport</keyword>
<dbReference type="GO" id="GO:0016020">
    <property type="term" value="C:membrane"/>
    <property type="evidence" value="ECO:0007669"/>
    <property type="project" value="UniProtKB-SubCell"/>
</dbReference>
<evidence type="ECO:0000256" key="4">
    <source>
        <dbReference type="ARBA" id="ARBA00022692"/>
    </source>
</evidence>
<feature type="transmembrane region" description="Helical" evidence="7">
    <location>
        <begin position="130"/>
        <end position="152"/>
    </location>
</feature>
<feature type="transmembrane region" description="Helical" evidence="7">
    <location>
        <begin position="73"/>
        <end position="90"/>
    </location>
</feature>
<evidence type="ECO:0000256" key="2">
    <source>
        <dbReference type="ARBA" id="ARBA00010992"/>
    </source>
</evidence>
<dbReference type="InterPro" id="IPR005828">
    <property type="entry name" value="MFS_sugar_transport-like"/>
</dbReference>
<gene>
    <name evidence="9" type="ORF">E1A91_D05G328600v1</name>
</gene>
<evidence type="ECO:0000256" key="7">
    <source>
        <dbReference type="SAM" id="Phobius"/>
    </source>
</evidence>
<dbReference type="PANTHER" id="PTHR48020">
    <property type="entry name" value="PROTON MYO-INOSITOL COTRANSPORTER"/>
    <property type="match status" value="1"/>
</dbReference>
<accession>A0A5D2V3K9</accession>
<feature type="domain" description="Major facilitator superfamily (MFS) profile" evidence="8">
    <location>
        <begin position="3"/>
        <end position="376"/>
    </location>
</feature>
<evidence type="ECO:0000259" key="8">
    <source>
        <dbReference type="PROSITE" id="PS50850"/>
    </source>
</evidence>
<keyword evidence="5 7" id="KW-1133">Transmembrane helix</keyword>
<evidence type="ECO:0000256" key="3">
    <source>
        <dbReference type="ARBA" id="ARBA00022448"/>
    </source>
</evidence>
<evidence type="ECO:0000256" key="5">
    <source>
        <dbReference type="ARBA" id="ARBA00022989"/>
    </source>
</evidence>
<dbReference type="InterPro" id="IPR036259">
    <property type="entry name" value="MFS_trans_sf"/>
</dbReference>
<keyword evidence="10" id="KW-1185">Reference proteome</keyword>
<dbReference type="AlphaFoldDB" id="A0A5D2V3K9"/>
<sequence length="376" mass="39936">MRLALSAGIGGLLFGYDTGVISGSLLYIREDFEQVDRKTWLQELILSMAVAGAIGGAAIGGWISDRFGRKRSILLADVLFAVGALVMAFAPAPVMIILGRILVGLGVGMTSMTAPLYISEASPARIRGALVSTNGLLITGGQFLSYLINLAFTKNKEEEARSILEKIFPANEVDDEMNALKLSVEAEKADEHAIGDNLIQKLKGALSNVVVRRGLYAGITVQVAHQFAGFASNETALALSLITSGLNAVGSIVSMVFVDRYGRRRLMLVSMVGIILYLVSLSIIFLEAASHAPKVNQLDTNSIPNTTCCSYISTPKPSSGNCMSCLKAGCGFCSNTANEYSPGTCWNSPRNKEIGAVGHGSKTVVQANSGSWRLFS</sequence>
<dbReference type="InterPro" id="IPR005829">
    <property type="entry name" value="Sugar_transporter_CS"/>
</dbReference>